<dbReference type="GO" id="GO:0005634">
    <property type="term" value="C:nucleus"/>
    <property type="evidence" value="ECO:0007669"/>
    <property type="project" value="UniProtKB-SubCell"/>
</dbReference>
<proteinExistence type="predicted"/>
<evidence type="ECO:0000313" key="9">
    <source>
        <dbReference type="Proteomes" id="UP001055439"/>
    </source>
</evidence>
<gene>
    <name evidence="8" type="ORF">MUK42_12115</name>
</gene>
<dbReference type="GO" id="GO:0043565">
    <property type="term" value="F:sequence-specific DNA binding"/>
    <property type="evidence" value="ECO:0007669"/>
    <property type="project" value="InterPro"/>
</dbReference>
<accession>A0A9E7GRH2</accession>
<dbReference type="InterPro" id="IPR044810">
    <property type="entry name" value="WRKY_plant"/>
</dbReference>
<feature type="compositionally biased region" description="Polar residues" evidence="6">
    <location>
        <begin position="108"/>
        <end position="122"/>
    </location>
</feature>
<dbReference type="GO" id="GO:0003700">
    <property type="term" value="F:DNA-binding transcription factor activity"/>
    <property type="evidence" value="ECO:0007669"/>
    <property type="project" value="InterPro"/>
</dbReference>
<dbReference type="Pfam" id="PF03106">
    <property type="entry name" value="WRKY"/>
    <property type="match status" value="1"/>
</dbReference>
<dbReference type="Gene3D" id="2.20.25.80">
    <property type="entry name" value="WRKY domain"/>
    <property type="match status" value="1"/>
</dbReference>
<feature type="region of interest" description="Disordered" evidence="6">
    <location>
        <begin position="47"/>
        <end position="75"/>
    </location>
</feature>
<dbReference type="Proteomes" id="UP001055439">
    <property type="component" value="Chromosome 7"/>
</dbReference>
<name>A0A9E7GRH2_9LILI</name>
<keyword evidence="3" id="KW-0238">DNA-binding</keyword>
<feature type="region of interest" description="Disordered" evidence="6">
    <location>
        <begin position="133"/>
        <end position="152"/>
    </location>
</feature>
<dbReference type="SUPFAM" id="SSF118290">
    <property type="entry name" value="WRKY DNA-binding domain"/>
    <property type="match status" value="1"/>
</dbReference>
<keyword evidence="5" id="KW-0539">Nucleus</keyword>
<dbReference type="InterPro" id="IPR036576">
    <property type="entry name" value="WRKY_dom_sf"/>
</dbReference>
<comment type="subcellular location">
    <subcellularLocation>
        <location evidence="1">Nucleus</location>
    </subcellularLocation>
</comment>
<evidence type="ECO:0000256" key="5">
    <source>
        <dbReference type="ARBA" id="ARBA00023242"/>
    </source>
</evidence>
<sequence>MLSYVSLQINDQPGNMLSEIDDYLSLFGDQQEEYAMLSHLEHQIAEANDDDVSQNKPLDHKNGNKAKGSVVGRSSSIRTRVAFRTKSEIEKLDDGYSWRKYGKKMMKNSPNPRYSSKLRQASEIMTGTITAVRAKDAMSRRESRENAKTRGS</sequence>
<dbReference type="PROSITE" id="PS50811">
    <property type="entry name" value="WRKY"/>
    <property type="match status" value="1"/>
</dbReference>
<dbReference type="SMART" id="SM00774">
    <property type="entry name" value="WRKY"/>
    <property type="match status" value="1"/>
</dbReference>
<dbReference type="OrthoDB" id="693960at2759"/>
<evidence type="ECO:0000256" key="3">
    <source>
        <dbReference type="ARBA" id="ARBA00023125"/>
    </source>
</evidence>
<keyword evidence="4" id="KW-0804">Transcription</keyword>
<evidence type="ECO:0000256" key="6">
    <source>
        <dbReference type="SAM" id="MobiDB-lite"/>
    </source>
</evidence>
<reference evidence="8" key="1">
    <citation type="submission" date="2022-05" db="EMBL/GenBank/DDBJ databases">
        <title>The Musa troglodytarum L. genome provides insights into the mechanism of non-climacteric behaviour and enrichment of carotenoids.</title>
        <authorList>
            <person name="Wang J."/>
        </authorList>
    </citation>
    <scope>NUCLEOTIDE SEQUENCE</scope>
    <source>
        <tissue evidence="8">Leaf</tissue>
    </source>
</reference>
<dbReference type="PANTHER" id="PTHR31221:SF283">
    <property type="entry name" value="WRKY DOMAIN-CONTAINING PROTEIN"/>
    <property type="match status" value="1"/>
</dbReference>
<dbReference type="AlphaFoldDB" id="A0A9E7GRH2"/>
<keyword evidence="9" id="KW-1185">Reference proteome</keyword>
<evidence type="ECO:0000259" key="7">
    <source>
        <dbReference type="PROSITE" id="PS50811"/>
    </source>
</evidence>
<evidence type="ECO:0000256" key="1">
    <source>
        <dbReference type="ARBA" id="ARBA00004123"/>
    </source>
</evidence>
<feature type="region of interest" description="Disordered" evidence="6">
    <location>
        <begin position="102"/>
        <end position="122"/>
    </location>
</feature>
<dbReference type="InterPro" id="IPR003657">
    <property type="entry name" value="WRKY_dom"/>
</dbReference>
<dbReference type="EMBL" id="CP097509">
    <property type="protein sequence ID" value="URE19590.1"/>
    <property type="molecule type" value="Genomic_DNA"/>
</dbReference>
<feature type="domain" description="WRKY" evidence="7">
    <location>
        <begin position="87"/>
        <end position="152"/>
    </location>
</feature>
<organism evidence="8 9">
    <name type="scientific">Musa troglodytarum</name>
    <name type="common">fe'i banana</name>
    <dbReference type="NCBI Taxonomy" id="320322"/>
    <lineage>
        <taxon>Eukaryota</taxon>
        <taxon>Viridiplantae</taxon>
        <taxon>Streptophyta</taxon>
        <taxon>Embryophyta</taxon>
        <taxon>Tracheophyta</taxon>
        <taxon>Spermatophyta</taxon>
        <taxon>Magnoliopsida</taxon>
        <taxon>Liliopsida</taxon>
        <taxon>Zingiberales</taxon>
        <taxon>Musaceae</taxon>
        <taxon>Musa</taxon>
    </lineage>
</organism>
<protein>
    <submittedName>
        <fullName evidence="8">WRKY transcription factor</fullName>
    </submittedName>
</protein>
<keyword evidence="2" id="KW-0805">Transcription regulation</keyword>
<evidence type="ECO:0000256" key="4">
    <source>
        <dbReference type="ARBA" id="ARBA00023163"/>
    </source>
</evidence>
<evidence type="ECO:0000313" key="8">
    <source>
        <dbReference type="EMBL" id="URE19590.1"/>
    </source>
</evidence>
<evidence type="ECO:0000256" key="2">
    <source>
        <dbReference type="ARBA" id="ARBA00023015"/>
    </source>
</evidence>
<dbReference type="PANTHER" id="PTHR31221">
    <property type="entry name" value="WRKY TRANSCRIPTION FACTOR PROTEIN 1-RELATED"/>
    <property type="match status" value="1"/>
</dbReference>